<keyword evidence="2" id="KW-0472">Membrane</keyword>
<feature type="repeat" description="TPR" evidence="1">
    <location>
        <begin position="79"/>
        <end position="112"/>
    </location>
</feature>
<dbReference type="Gene3D" id="1.25.40.10">
    <property type="entry name" value="Tetratricopeptide repeat domain"/>
    <property type="match status" value="2"/>
</dbReference>
<comment type="caution">
    <text evidence="5">The sequence shown here is derived from an EMBL/GenBank/DDBJ whole genome shotgun (WGS) entry which is preliminary data.</text>
</comment>
<feature type="domain" description="Signal transduction histidine kinase internal region" evidence="4">
    <location>
        <begin position="436"/>
        <end position="514"/>
    </location>
</feature>
<dbReference type="InterPro" id="IPR036890">
    <property type="entry name" value="HATPase_C_sf"/>
</dbReference>
<protein>
    <submittedName>
        <fullName evidence="5">Tetratricopeptide repeat protein</fullName>
    </submittedName>
</protein>
<evidence type="ECO:0000313" key="5">
    <source>
        <dbReference type="EMBL" id="MCO5724346.1"/>
    </source>
</evidence>
<dbReference type="Pfam" id="PF13424">
    <property type="entry name" value="TPR_12"/>
    <property type="match status" value="3"/>
</dbReference>
<dbReference type="PROSITE" id="PS50005">
    <property type="entry name" value="TPR"/>
    <property type="match status" value="4"/>
</dbReference>
<feature type="repeat" description="TPR" evidence="1">
    <location>
        <begin position="204"/>
        <end position="237"/>
    </location>
</feature>
<accession>A0ABT1AWS8</accession>
<dbReference type="PANTHER" id="PTHR34220:SF7">
    <property type="entry name" value="SENSOR HISTIDINE KINASE YPDA"/>
    <property type="match status" value="1"/>
</dbReference>
<feature type="repeat" description="TPR" evidence="1">
    <location>
        <begin position="164"/>
        <end position="197"/>
    </location>
</feature>
<reference evidence="5 6" key="1">
    <citation type="submission" date="2022-06" db="EMBL/GenBank/DDBJ databases">
        <authorList>
            <person name="Xuan X."/>
        </authorList>
    </citation>
    <scope>NUCLEOTIDE SEQUENCE [LARGE SCALE GENOMIC DNA]</scope>
    <source>
        <strain evidence="5 6">2V75</strain>
    </source>
</reference>
<dbReference type="InterPro" id="IPR011990">
    <property type="entry name" value="TPR-like_helical_dom_sf"/>
</dbReference>
<name>A0ABT1AWS8_9FLAO</name>
<dbReference type="SUPFAM" id="SSF48452">
    <property type="entry name" value="TPR-like"/>
    <property type="match status" value="2"/>
</dbReference>
<dbReference type="PANTHER" id="PTHR34220">
    <property type="entry name" value="SENSOR HISTIDINE KINASE YPDA"/>
    <property type="match status" value="1"/>
</dbReference>
<organism evidence="5 6">
    <name type="scientific">Robiginitalea marina</name>
    <dbReference type="NCBI Taxonomy" id="2954105"/>
    <lineage>
        <taxon>Bacteria</taxon>
        <taxon>Pseudomonadati</taxon>
        <taxon>Bacteroidota</taxon>
        <taxon>Flavobacteriia</taxon>
        <taxon>Flavobacteriales</taxon>
        <taxon>Flavobacteriaceae</taxon>
        <taxon>Robiginitalea</taxon>
    </lineage>
</organism>
<sequence length="644" mass="73610">MPPRVSRIFLLLMALGLWLEGPAQDVPADFARLADSVIDLGPKTYEELDAALRPFRRDTVLMGYFSRRCQEEGFLDGLAYSYNQTGILYRNTSDYSRSIEFHERALDAAKQANNLEFRIFSLNMLGVVYRRLDAIKTALDYSQEALSLADNVEEPSLGIRRSRNVSLNSIGNIYQALEQYGQAIEHFQRSFELEAALDNKYGMAVNLQNIGECLEAQGKMDEALESFRRAATYDREIGSERGVAICQNSIGRIYIKQNRFGEALELLAQALEVSEKTKDQHIIVPIYNNLAWAHLKSGNHKRAGEFLQTAIEKGKELGLLRDISQSYSLLSDLAADQGDYQKALQYFRQSEEFQHQIANDVNNKYVNDIILRYGSEKQKNQLAILAQENEIINLKLRRNRTTLLIGALLLVLFTLILYIIYRQYQLTSEKKMMTLEQTMLRSQMNPHFLFNSLNSIKHYIINNEQKNAVHYLNKFSKLVRKILETSSMKEISLEEELETITLYMNIENIRFNDEIDFGVEIDPEVNPALVKIPSLILQPFLENALWHGLSSKEGEKRIRIVVSQDHPGLIRIAIRDNGIGREAAEILKESKVLKRKSVGISITRERLANFSRIFQNSFDLSIRDLYGDDGAVEGTEVVLTIPTI</sequence>
<feature type="chain" id="PRO_5045091688" evidence="3">
    <location>
        <begin position="26"/>
        <end position="644"/>
    </location>
</feature>
<feature type="signal peptide" evidence="3">
    <location>
        <begin position="1"/>
        <end position="25"/>
    </location>
</feature>
<feature type="transmembrane region" description="Helical" evidence="2">
    <location>
        <begin position="403"/>
        <end position="421"/>
    </location>
</feature>
<dbReference type="InterPro" id="IPR050640">
    <property type="entry name" value="Bact_2-comp_sensor_kinase"/>
</dbReference>
<dbReference type="Proteomes" id="UP001206312">
    <property type="component" value="Unassembled WGS sequence"/>
</dbReference>
<evidence type="ECO:0000256" key="3">
    <source>
        <dbReference type="SAM" id="SignalP"/>
    </source>
</evidence>
<dbReference type="Pfam" id="PF13181">
    <property type="entry name" value="TPR_8"/>
    <property type="match status" value="1"/>
</dbReference>
<evidence type="ECO:0000256" key="2">
    <source>
        <dbReference type="SAM" id="Phobius"/>
    </source>
</evidence>
<keyword evidence="2" id="KW-0812">Transmembrane</keyword>
<dbReference type="InterPro" id="IPR010559">
    <property type="entry name" value="Sig_transdc_His_kin_internal"/>
</dbReference>
<evidence type="ECO:0000256" key="1">
    <source>
        <dbReference type="PROSITE-ProRule" id="PRU00339"/>
    </source>
</evidence>
<evidence type="ECO:0000259" key="4">
    <source>
        <dbReference type="Pfam" id="PF06580"/>
    </source>
</evidence>
<keyword evidence="3" id="KW-0732">Signal</keyword>
<keyword evidence="6" id="KW-1185">Reference proteome</keyword>
<dbReference type="InterPro" id="IPR019734">
    <property type="entry name" value="TPR_rpt"/>
</dbReference>
<dbReference type="SMART" id="SM00028">
    <property type="entry name" value="TPR"/>
    <property type="match status" value="7"/>
</dbReference>
<dbReference type="Pfam" id="PF06580">
    <property type="entry name" value="His_kinase"/>
    <property type="match status" value="1"/>
</dbReference>
<keyword evidence="1" id="KW-0802">TPR repeat</keyword>
<dbReference type="Gene3D" id="3.30.565.10">
    <property type="entry name" value="Histidine kinase-like ATPase, C-terminal domain"/>
    <property type="match status" value="1"/>
</dbReference>
<dbReference type="EMBL" id="JAMXIB010000003">
    <property type="protein sequence ID" value="MCO5724346.1"/>
    <property type="molecule type" value="Genomic_DNA"/>
</dbReference>
<dbReference type="SUPFAM" id="SSF55874">
    <property type="entry name" value="ATPase domain of HSP90 chaperone/DNA topoisomerase II/histidine kinase"/>
    <property type="match status" value="1"/>
</dbReference>
<gene>
    <name evidence="5" type="ORF">NG653_05735</name>
</gene>
<feature type="repeat" description="TPR" evidence="1">
    <location>
        <begin position="244"/>
        <end position="277"/>
    </location>
</feature>
<evidence type="ECO:0000313" key="6">
    <source>
        <dbReference type="Proteomes" id="UP001206312"/>
    </source>
</evidence>
<dbReference type="RefSeq" id="WP_252740723.1">
    <property type="nucleotide sequence ID" value="NZ_JAMXIB010000003.1"/>
</dbReference>
<proteinExistence type="predicted"/>
<keyword evidence="2" id="KW-1133">Transmembrane helix</keyword>